<dbReference type="InterPro" id="IPR052421">
    <property type="entry name" value="PCW_Enzyme_Inhibitor"/>
</dbReference>
<proteinExistence type="inferred from homology"/>
<evidence type="ECO:0000256" key="3">
    <source>
        <dbReference type="ARBA" id="ARBA00038471"/>
    </source>
</evidence>
<dbReference type="InterPro" id="IPR006501">
    <property type="entry name" value="Pectinesterase_inhib_dom"/>
</dbReference>
<dbReference type="PANTHER" id="PTHR36710">
    <property type="entry name" value="PECTINESTERASE INHIBITOR-LIKE"/>
    <property type="match status" value="1"/>
</dbReference>
<name>A0A7N0TFU7_KALFE</name>
<dbReference type="SUPFAM" id="SSF101148">
    <property type="entry name" value="Plant invertase/pectin methylesterase inhibitor"/>
    <property type="match status" value="1"/>
</dbReference>
<dbReference type="AlphaFoldDB" id="A0A7N0TFU7"/>
<keyword evidence="1 4" id="KW-0732">Signal</keyword>
<evidence type="ECO:0000256" key="2">
    <source>
        <dbReference type="ARBA" id="ARBA00023157"/>
    </source>
</evidence>
<dbReference type="FunFam" id="1.20.140.40:FF:000008">
    <property type="entry name" value="Invertase/pectin methylesterase inhibitor family protein"/>
    <property type="match status" value="1"/>
</dbReference>
<comment type="similarity">
    <text evidence="3">Belongs to the PMEI family.</text>
</comment>
<keyword evidence="2" id="KW-1015">Disulfide bond</keyword>
<accession>A0A7N0TFU7</accession>
<dbReference type="PANTHER" id="PTHR36710:SF4">
    <property type="entry name" value="PLANT INVERTASE_PECTIN METHYLESTERASE INHIBITOR SUPERFAMILY PROTEIN"/>
    <property type="match status" value="1"/>
</dbReference>
<feature type="chain" id="PRO_5029743124" description="Pectinesterase inhibitor domain-containing protein" evidence="4">
    <location>
        <begin position="22"/>
        <end position="171"/>
    </location>
</feature>
<evidence type="ECO:0000259" key="5">
    <source>
        <dbReference type="SMART" id="SM00856"/>
    </source>
</evidence>
<dbReference type="GO" id="GO:0046910">
    <property type="term" value="F:pectinesterase inhibitor activity"/>
    <property type="evidence" value="ECO:0007669"/>
    <property type="project" value="InterPro"/>
</dbReference>
<feature type="signal peptide" evidence="4">
    <location>
        <begin position="1"/>
        <end position="21"/>
    </location>
</feature>
<dbReference type="InterPro" id="IPR034086">
    <property type="entry name" value="PMEI_plant"/>
</dbReference>
<dbReference type="Proteomes" id="UP000594263">
    <property type="component" value="Unplaced"/>
</dbReference>
<keyword evidence="7" id="KW-1185">Reference proteome</keyword>
<sequence length="171" mass="17499">MAPSTSQLVFLVSLIVSTSHAIPSATISQICSKAINPSSCLALLNSAPGVGSADLKGVGAIVLDAASSKASQAKSILPSLASKAGSAALKQRYTDCLEFYDEAVSDIGDAKQALKANDLDTMNASVSAAQTYVGDCTDSFDTPPADPSDLPKRNKDAFDTLSVALVVSNMI</sequence>
<dbReference type="Gene3D" id="1.20.140.40">
    <property type="entry name" value="Invertase/pectin methylesterase inhibitor family protein"/>
    <property type="match status" value="1"/>
</dbReference>
<evidence type="ECO:0000313" key="6">
    <source>
        <dbReference type="EnsemblPlants" id="Kaladp0036s0205.1.v1.1.CDS.1"/>
    </source>
</evidence>
<dbReference type="Pfam" id="PF04043">
    <property type="entry name" value="PMEI"/>
    <property type="match status" value="1"/>
</dbReference>
<dbReference type="NCBIfam" id="TIGR01614">
    <property type="entry name" value="PME_inhib"/>
    <property type="match status" value="1"/>
</dbReference>
<protein>
    <recommendedName>
        <fullName evidence="5">Pectinesterase inhibitor domain-containing protein</fullName>
    </recommendedName>
</protein>
<evidence type="ECO:0000256" key="1">
    <source>
        <dbReference type="ARBA" id="ARBA00022729"/>
    </source>
</evidence>
<feature type="domain" description="Pectinesterase inhibitor" evidence="5">
    <location>
        <begin position="22"/>
        <end position="167"/>
    </location>
</feature>
<evidence type="ECO:0000256" key="4">
    <source>
        <dbReference type="SAM" id="SignalP"/>
    </source>
</evidence>
<dbReference type="Gramene" id="Kaladp0036s0205.1.v1.1">
    <property type="protein sequence ID" value="Kaladp0036s0205.1.v1.1.CDS.1"/>
    <property type="gene ID" value="Kaladp0036s0205.v1.1"/>
</dbReference>
<evidence type="ECO:0000313" key="7">
    <source>
        <dbReference type="Proteomes" id="UP000594263"/>
    </source>
</evidence>
<dbReference type="OMA" id="VLCVQNY"/>
<reference evidence="6" key="1">
    <citation type="submission" date="2021-01" db="UniProtKB">
        <authorList>
            <consortium name="EnsemblPlants"/>
        </authorList>
    </citation>
    <scope>IDENTIFICATION</scope>
</reference>
<dbReference type="EnsemblPlants" id="Kaladp0036s0205.1.v1.1">
    <property type="protein sequence ID" value="Kaladp0036s0205.1.v1.1.CDS.1"/>
    <property type="gene ID" value="Kaladp0036s0205.v1.1"/>
</dbReference>
<dbReference type="CDD" id="cd15797">
    <property type="entry name" value="PMEI"/>
    <property type="match status" value="1"/>
</dbReference>
<organism evidence="6 7">
    <name type="scientific">Kalanchoe fedtschenkoi</name>
    <name type="common">Lavender scallops</name>
    <name type="synonym">South American air plant</name>
    <dbReference type="NCBI Taxonomy" id="63787"/>
    <lineage>
        <taxon>Eukaryota</taxon>
        <taxon>Viridiplantae</taxon>
        <taxon>Streptophyta</taxon>
        <taxon>Embryophyta</taxon>
        <taxon>Tracheophyta</taxon>
        <taxon>Spermatophyta</taxon>
        <taxon>Magnoliopsida</taxon>
        <taxon>eudicotyledons</taxon>
        <taxon>Gunneridae</taxon>
        <taxon>Pentapetalae</taxon>
        <taxon>Saxifragales</taxon>
        <taxon>Crassulaceae</taxon>
        <taxon>Kalanchoe</taxon>
    </lineage>
</organism>
<dbReference type="SMART" id="SM00856">
    <property type="entry name" value="PMEI"/>
    <property type="match status" value="1"/>
</dbReference>
<dbReference type="InterPro" id="IPR035513">
    <property type="entry name" value="Invertase/methylesterase_inhib"/>
</dbReference>